<organism evidence="2 3">
    <name type="scientific">Marseilla massiliensis</name>
    <dbReference type="NCBI Taxonomy" id="1841864"/>
    <lineage>
        <taxon>Bacteria</taxon>
        <taxon>Pseudomonadati</taxon>
        <taxon>Bacteroidota</taxon>
        <taxon>Bacteroidia</taxon>
        <taxon>Bacteroidales</taxon>
        <taxon>Prevotellaceae</taxon>
        <taxon>Marseilla</taxon>
    </lineage>
</organism>
<evidence type="ECO:0008006" key="4">
    <source>
        <dbReference type="Google" id="ProtNLM"/>
    </source>
</evidence>
<sequence length="343" mass="37925">MKGKRNTAARLAAAMTIALAATACSNDGNAPALTDPQEMCNPKLVGYSQQVTVNGTDTYSCMVEFAKNADDTTKMDMKIVGISPDKTEWNATVTTVPAEGCVRFAGTDSTDNYRLSVEGTWTPPANGETYATVRAACRIERRGSFPALGRKLTFPFTDGWANTYVSGMDEVEYEGQKYSASMAVDSAMTYIARQLARDYEALELCFNQDGTLTVGLMGHGALQAEPWMTFKYWLDGNTVTVEIDDEQAAKVENDWFGEMYALWWEPLFAGSYGRNTLVLKFNQQRDYMSMLLCGHDFSAAMRMYSKGNGTRMADPRGSKWVKIAARAMNDDWIVTCKSEPLAN</sequence>
<evidence type="ECO:0000256" key="1">
    <source>
        <dbReference type="SAM" id="SignalP"/>
    </source>
</evidence>
<gene>
    <name evidence="2" type="ORF">H6B30_08265</name>
</gene>
<comment type="caution">
    <text evidence="2">The sequence shown here is derived from an EMBL/GenBank/DDBJ whole genome shotgun (WGS) entry which is preliminary data.</text>
</comment>
<name>A0A938WMM2_9BACT</name>
<keyword evidence="1" id="KW-0732">Signal</keyword>
<protein>
    <recommendedName>
        <fullName evidence="4">Lipoprotein</fullName>
    </recommendedName>
</protein>
<keyword evidence="3" id="KW-1185">Reference proteome</keyword>
<evidence type="ECO:0000313" key="2">
    <source>
        <dbReference type="EMBL" id="MBM6661742.1"/>
    </source>
</evidence>
<feature type="chain" id="PRO_5037220994" description="Lipoprotein" evidence="1">
    <location>
        <begin position="21"/>
        <end position="343"/>
    </location>
</feature>
<dbReference type="PROSITE" id="PS51257">
    <property type="entry name" value="PROKAR_LIPOPROTEIN"/>
    <property type="match status" value="1"/>
</dbReference>
<dbReference type="Proteomes" id="UP000764045">
    <property type="component" value="Unassembled WGS sequence"/>
</dbReference>
<accession>A0A938WMM2</accession>
<reference evidence="2 3" key="1">
    <citation type="journal article" date="2021" name="Sci. Rep.">
        <title>The distribution of antibiotic resistance genes in chicken gut microbiota commensals.</title>
        <authorList>
            <person name="Juricova H."/>
            <person name="Matiasovicova J."/>
            <person name="Kubasova T."/>
            <person name="Cejkova D."/>
            <person name="Rychlik I."/>
        </authorList>
    </citation>
    <scope>NUCLEOTIDE SEQUENCE [LARGE SCALE GENOMIC DNA]</scope>
    <source>
        <strain evidence="2 3">An819</strain>
    </source>
</reference>
<dbReference type="AlphaFoldDB" id="A0A938WMM2"/>
<dbReference type="RefSeq" id="WP_205109482.1">
    <property type="nucleotide sequence ID" value="NZ_JACJJL010000012.1"/>
</dbReference>
<feature type="signal peptide" evidence="1">
    <location>
        <begin position="1"/>
        <end position="20"/>
    </location>
</feature>
<dbReference type="EMBL" id="JACJJL010000012">
    <property type="protein sequence ID" value="MBM6661742.1"/>
    <property type="molecule type" value="Genomic_DNA"/>
</dbReference>
<proteinExistence type="predicted"/>
<evidence type="ECO:0000313" key="3">
    <source>
        <dbReference type="Proteomes" id="UP000764045"/>
    </source>
</evidence>